<evidence type="ECO:0000259" key="7">
    <source>
        <dbReference type="Pfam" id="PF02608"/>
    </source>
</evidence>
<evidence type="ECO:0000256" key="3">
    <source>
        <dbReference type="ARBA" id="ARBA00022475"/>
    </source>
</evidence>
<dbReference type="Pfam" id="PF02608">
    <property type="entry name" value="Bmp"/>
    <property type="match status" value="1"/>
</dbReference>
<keyword evidence="3" id="KW-1003">Cell membrane</keyword>
<evidence type="ECO:0000256" key="5">
    <source>
        <dbReference type="ARBA" id="ARBA00023136"/>
    </source>
</evidence>
<dbReference type="GO" id="GO:0005886">
    <property type="term" value="C:plasma membrane"/>
    <property type="evidence" value="ECO:0007669"/>
    <property type="project" value="UniProtKB-SubCell"/>
</dbReference>
<feature type="domain" description="ABC transporter substrate-binding protein PnrA-like" evidence="7">
    <location>
        <begin position="28"/>
        <end position="311"/>
    </location>
</feature>
<dbReference type="PROSITE" id="PS51257">
    <property type="entry name" value="PROKAR_LIPOPROTEIN"/>
    <property type="match status" value="1"/>
</dbReference>
<comment type="subcellular location">
    <subcellularLocation>
        <location evidence="1">Cell membrane</location>
        <topology evidence="1">Lipid-anchor</topology>
    </subcellularLocation>
</comment>
<dbReference type="Gene3D" id="3.40.50.2300">
    <property type="match status" value="2"/>
</dbReference>
<evidence type="ECO:0000256" key="2">
    <source>
        <dbReference type="ARBA" id="ARBA00008610"/>
    </source>
</evidence>
<evidence type="ECO:0000256" key="4">
    <source>
        <dbReference type="ARBA" id="ARBA00022729"/>
    </source>
</evidence>
<reference evidence="8" key="1">
    <citation type="journal article" date="2014" name="Int. J. Syst. Evol. Microbiol.">
        <title>Complete genome sequence of Corynebacterium casei LMG S-19264T (=DSM 44701T), isolated from a smear-ripened cheese.</title>
        <authorList>
            <consortium name="US DOE Joint Genome Institute (JGI-PGF)"/>
            <person name="Walter F."/>
            <person name="Albersmeier A."/>
            <person name="Kalinowski J."/>
            <person name="Ruckert C."/>
        </authorList>
    </citation>
    <scope>NUCLEOTIDE SEQUENCE</scope>
    <source>
        <strain evidence="8">CGMCC 1.6333</strain>
    </source>
</reference>
<dbReference type="InterPro" id="IPR003760">
    <property type="entry name" value="PnrA-like"/>
</dbReference>
<dbReference type="PANTHER" id="PTHR34296">
    <property type="entry name" value="TRANSCRIPTIONAL ACTIVATOR PROTEIN MED"/>
    <property type="match status" value="1"/>
</dbReference>
<dbReference type="RefSeq" id="WP_229666613.1">
    <property type="nucleotide sequence ID" value="NZ_BMLG01000002.1"/>
</dbReference>
<dbReference type="InterPro" id="IPR028082">
    <property type="entry name" value="Peripla_BP_I"/>
</dbReference>
<comment type="similarity">
    <text evidence="2">Belongs to the BMP lipoprotein family.</text>
</comment>
<keyword evidence="4" id="KW-0732">Signal</keyword>
<keyword evidence="5" id="KW-0472">Membrane</keyword>
<dbReference type="InterPro" id="IPR050957">
    <property type="entry name" value="BMP_lipoprotein"/>
</dbReference>
<gene>
    <name evidence="8" type="primary">med</name>
    <name evidence="8" type="ORF">GCM10011351_08330</name>
</gene>
<dbReference type="SUPFAM" id="SSF53822">
    <property type="entry name" value="Periplasmic binding protein-like I"/>
    <property type="match status" value="1"/>
</dbReference>
<evidence type="ECO:0000256" key="1">
    <source>
        <dbReference type="ARBA" id="ARBA00004193"/>
    </source>
</evidence>
<evidence type="ECO:0000313" key="9">
    <source>
        <dbReference type="Proteomes" id="UP000618460"/>
    </source>
</evidence>
<dbReference type="Proteomes" id="UP000618460">
    <property type="component" value="Unassembled WGS sequence"/>
</dbReference>
<keyword evidence="6" id="KW-0449">Lipoprotein</keyword>
<evidence type="ECO:0000256" key="6">
    <source>
        <dbReference type="ARBA" id="ARBA00023288"/>
    </source>
</evidence>
<accession>A0A917TJ07</accession>
<dbReference type="AlphaFoldDB" id="A0A917TJ07"/>
<dbReference type="PANTHER" id="PTHR34296:SF2">
    <property type="entry name" value="ABC TRANSPORTER GUANOSINE-BINDING PROTEIN NUPN"/>
    <property type="match status" value="1"/>
</dbReference>
<reference evidence="8" key="2">
    <citation type="submission" date="2020-09" db="EMBL/GenBank/DDBJ databases">
        <authorList>
            <person name="Sun Q."/>
            <person name="Zhou Y."/>
        </authorList>
    </citation>
    <scope>NUCLEOTIDE SEQUENCE</scope>
    <source>
        <strain evidence="8">CGMCC 1.6333</strain>
    </source>
</reference>
<comment type="caution">
    <text evidence="8">The sequence shown here is derived from an EMBL/GenBank/DDBJ whole genome shotgun (WGS) entry which is preliminary data.</text>
</comment>
<dbReference type="EMBL" id="BMLG01000002">
    <property type="protein sequence ID" value="GGM24979.1"/>
    <property type="molecule type" value="Genomic_DNA"/>
</dbReference>
<keyword evidence="9" id="KW-1185">Reference proteome</keyword>
<sequence length="319" mass="35997">MKQAIVFIFSIILFIPLLASCNTGGEINKVGMLVANSINDQTWGSKGYQGLLDIKESLDVDVFLKEEINTQLEVNRSVEEFVQRGVNIIFGHGNTYGEYFDNIRSAYPNVHFVYFNGTHQGNNLTSLHFNSNAMGFFAGMVAGKMTTTNHVGIIGAYRWQPEIEGFYEGVNYENPNAEISIKYVNSWENVSRALTIFETMNQQEVDVFFPVGDMYSSDVIKRAKQYDKYAIGFVTDQSNIGGSTVLTSTVQHVDKLYLKAANLFDQGELTGGIYTYDFQDEVISLGEFSPDVPQTYQDKIENEIDQYIETNLLPNERQD</sequence>
<evidence type="ECO:0000313" key="8">
    <source>
        <dbReference type="EMBL" id="GGM24979.1"/>
    </source>
</evidence>
<proteinExistence type="inferred from homology"/>
<name>A0A917TJ07_9BACI</name>
<protein>
    <submittedName>
        <fullName evidence="8">Transcriptional activator protein med</fullName>
    </submittedName>
</protein>
<organism evidence="8 9">
    <name type="scientific">Paraliobacillus quinghaiensis</name>
    <dbReference type="NCBI Taxonomy" id="470815"/>
    <lineage>
        <taxon>Bacteria</taxon>
        <taxon>Bacillati</taxon>
        <taxon>Bacillota</taxon>
        <taxon>Bacilli</taxon>
        <taxon>Bacillales</taxon>
        <taxon>Bacillaceae</taxon>
        <taxon>Paraliobacillus</taxon>
    </lineage>
</organism>